<proteinExistence type="inferred from homology"/>
<dbReference type="PANTHER" id="PTHR11104">
    <property type="entry name" value="AMINOGLYCOSIDE N3-ACETYLTRANSFERASE"/>
    <property type="match status" value="1"/>
</dbReference>
<protein>
    <recommendedName>
        <fullName evidence="4">Aminoglycoside N(3)-acetyltransferase</fullName>
        <ecNumber evidence="4">2.3.1.-</ecNumber>
    </recommendedName>
</protein>
<dbReference type="InterPro" id="IPR028345">
    <property type="entry name" value="Antibiotic_NAT-like"/>
</dbReference>
<dbReference type="InterPro" id="IPR003679">
    <property type="entry name" value="Amioglycoside_AcTrfase"/>
</dbReference>
<dbReference type="GO" id="GO:0046353">
    <property type="term" value="F:aminoglycoside 3-N-acetyltransferase activity"/>
    <property type="evidence" value="ECO:0007669"/>
    <property type="project" value="UniProtKB-EC"/>
</dbReference>
<dbReference type="AlphaFoldDB" id="A0A917W8V7"/>
<evidence type="ECO:0000313" key="6">
    <source>
        <dbReference type="Proteomes" id="UP000613840"/>
    </source>
</evidence>
<comment type="caution">
    <text evidence="5">The sequence shown here is derived from an EMBL/GenBank/DDBJ whole genome shotgun (WGS) entry which is preliminary data.</text>
</comment>
<evidence type="ECO:0000256" key="3">
    <source>
        <dbReference type="ARBA" id="ARBA00023315"/>
    </source>
</evidence>
<dbReference type="Pfam" id="PF02522">
    <property type="entry name" value="Antibiotic_NAT"/>
    <property type="match status" value="1"/>
</dbReference>
<name>A0A917W8V7_9ACTN</name>
<dbReference type="GO" id="GO:0046677">
    <property type="term" value="P:response to antibiotic"/>
    <property type="evidence" value="ECO:0007669"/>
    <property type="project" value="UniProtKB-KW"/>
</dbReference>
<sequence length="313" mass="34452">MTGHQDLRQSRPPNLALPDIGSIAHSLRGNVLVMLVPKELLTRSGYVPVTRSHLARTLTDLGVRRGGVLMAHVQMSALGWMVGGMDAIVWALRDAVGPEGTLLGFTGWEDSPYHVSSWPTEWQQAYEDQPAFDPKVSASRREFGRFPERLRTWPGAERSNHPEVSFAALGPAANGLLTDPSDENPWGPEGPLGRLVAADGQVLMIGPIKTLTLCHHAEAIAHVEDKRYHAYTMPILVDGTTVWQQYRTLDTFYGTLPYWDRDDLNITGWVATMTDQAIAAGTTTHGTVNDCPLMLVDAPRATHAVKSWIEANF</sequence>
<keyword evidence="6" id="KW-1185">Reference proteome</keyword>
<accession>A0A917W8V7</accession>
<dbReference type="EMBL" id="BMMZ01000025">
    <property type="protein sequence ID" value="GGL84290.1"/>
    <property type="molecule type" value="Genomic_DNA"/>
</dbReference>
<comment type="similarity">
    <text evidence="1 4">Belongs to the antibiotic N-acetyltransferase family.</text>
</comment>
<evidence type="ECO:0000256" key="1">
    <source>
        <dbReference type="ARBA" id="ARBA00006383"/>
    </source>
</evidence>
<dbReference type="EC" id="2.3.1.-" evidence="4"/>
<reference evidence="5" key="2">
    <citation type="submission" date="2020-09" db="EMBL/GenBank/DDBJ databases">
        <authorList>
            <person name="Sun Q."/>
            <person name="Zhou Y."/>
        </authorList>
    </citation>
    <scope>NUCLEOTIDE SEQUENCE</scope>
    <source>
        <strain evidence="5">CGMCC 4.7306</strain>
    </source>
</reference>
<evidence type="ECO:0000313" key="5">
    <source>
        <dbReference type="EMBL" id="GGL84290.1"/>
    </source>
</evidence>
<dbReference type="RefSeq" id="WP_188898696.1">
    <property type="nucleotide sequence ID" value="NZ_BMMZ01000025.1"/>
</dbReference>
<gene>
    <name evidence="5" type="ORF">GCM10011575_48160</name>
</gene>
<keyword evidence="4" id="KW-0046">Antibiotic resistance</keyword>
<reference evidence="5" key="1">
    <citation type="journal article" date="2014" name="Int. J. Syst. Evol. Microbiol.">
        <title>Complete genome sequence of Corynebacterium casei LMG S-19264T (=DSM 44701T), isolated from a smear-ripened cheese.</title>
        <authorList>
            <consortium name="US DOE Joint Genome Institute (JGI-PGF)"/>
            <person name="Walter F."/>
            <person name="Albersmeier A."/>
            <person name="Kalinowski J."/>
            <person name="Ruckert C."/>
        </authorList>
    </citation>
    <scope>NUCLEOTIDE SEQUENCE</scope>
    <source>
        <strain evidence="5">CGMCC 4.7306</strain>
    </source>
</reference>
<evidence type="ECO:0000256" key="4">
    <source>
        <dbReference type="RuleBase" id="RU365031"/>
    </source>
</evidence>
<dbReference type="Proteomes" id="UP000613840">
    <property type="component" value="Unassembled WGS sequence"/>
</dbReference>
<keyword evidence="2 4" id="KW-0808">Transferase</keyword>
<evidence type="ECO:0000256" key="2">
    <source>
        <dbReference type="ARBA" id="ARBA00022679"/>
    </source>
</evidence>
<keyword evidence="3 4" id="KW-0012">Acyltransferase</keyword>
<organism evidence="5 6">
    <name type="scientific">Microlunatus endophyticus</name>
    <dbReference type="NCBI Taxonomy" id="1716077"/>
    <lineage>
        <taxon>Bacteria</taxon>
        <taxon>Bacillati</taxon>
        <taxon>Actinomycetota</taxon>
        <taxon>Actinomycetes</taxon>
        <taxon>Propionibacteriales</taxon>
        <taxon>Propionibacteriaceae</taxon>
        <taxon>Microlunatus</taxon>
    </lineage>
</organism>
<dbReference type="SUPFAM" id="SSF110710">
    <property type="entry name" value="TTHA0583/YokD-like"/>
    <property type="match status" value="1"/>
</dbReference>
<dbReference type="PANTHER" id="PTHR11104:SF0">
    <property type="entry name" value="SPBETA PROPHAGE-DERIVED AMINOGLYCOSIDE N(3')-ACETYLTRANSFERASE-LIKE PROTEIN YOKD"/>
    <property type="match status" value="1"/>
</dbReference>
<comment type="catalytic activity">
    <reaction evidence="4">
        <text>a 2-deoxystreptamine antibiotic + acetyl-CoA = an N(3)-acetyl-2-deoxystreptamine antibiotic + CoA + H(+)</text>
        <dbReference type="Rhea" id="RHEA:12665"/>
        <dbReference type="ChEBI" id="CHEBI:15378"/>
        <dbReference type="ChEBI" id="CHEBI:57287"/>
        <dbReference type="ChEBI" id="CHEBI:57288"/>
        <dbReference type="ChEBI" id="CHEBI:57921"/>
        <dbReference type="ChEBI" id="CHEBI:77452"/>
        <dbReference type="EC" id="2.3.1.81"/>
    </reaction>
</comment>